<feature type="region of interest" description="Disordered" evidence="1">
    <location>
        <begin position="102"/>
        <end position="131"/>
    </location>
</feature>
<dbReference type="RefSeq" id="XP_015660175.1">
    <property type="nucleotide sequence ID" value="XM_015801555.1"/>
</dbReference>
<gene>
    <name evidence="2" type="ORF">ABB37_04029</name>
</gene>
<dbReference type="GeneID" id="26904320"/>
<dbReference type="RefSeq" id="XP_015660176.1">
    <property type="nucleotide sequence ID" value="XM_015801556.1"/>
</dbReference>
<dbReference type="EMBL" id="LGTL01000006">
    <property type="protein sequence ID" value="KPA81737.1"/>
    <property type="molecule type" value="Genomic_DNA"/>
</dbReference>
<evidence type="ECO:0000313" key="2">
    <source>
        <dbReference type="EMBL" id="KPA81738.1"/>
    </source>
</evidence>
<sequence length="566" mass="62465">MYSESDLENYDEYASLDSSDELNAAELAEKLIEERDLRLGVAFQTYAWLFEAEDGFFKTNFPHLLPSDTTGTDRWDTKSGPDCYRVVSALLNAAAGNDAVVSKTEGNQGTATVAATTPPVGDKEDTSSNASDAATCTKFGLQPSGVYILSPADGKPSPASRFLCNNFATCILIPVAKELNRAHLRTAHADLFRGMPSIGEEGLDVVPGYKHTEPSGWALPISTAPEVVAKLKELYPSWRSPTPADVPLFTRPESSGSRDGVQRAPAASPRKLWTRNAARLMRSKERLLACIEAAGGWSQVQFVAVDVEAFAVTANSVPLPAEYAFVPIRPPRRRRVRAVAASDAATVPANGEKTARSRPLSIVHFFCHPGRIPIEEEDTVLHTCIDTHLIPYRNATFLTHDYRTKARQVDAAFVRNPRVVLINKGDPDSPTLMDLQAIRWLYAAAIWQHHRYCDVSKLMEKMRADPQEWIPDAQDIRCFDVSVLEAVAAECFQAAAEPQQNGATTAQKEAQKSRRVKEPESCWYHEVVRKSEECVENSVHCAMLDAQVLAQRVQEGLKKWHPGYSA</sequence>
<feature type="compositionally biased region" description="Low complexity" evidence="1">
    <location>
        <begin position="110"/>
        <end position="120"/>
    </location>
</feature>
<name>A0A0N0DWF1_LEPPY</name>
<keyword evidence="3" id="KW-1185">Reference proteome</keyword>
<evidence type="ECO:0000313" key="3">
    <source>
        <dbReference type="Proteomes" id="UP000037923"/>
    </source>
</evidence>
<dbReference type="AlphaFoldDB" id="A0A0N0DWF1"/>
<accession>A0A0N0DWF1</accession>
<evidence type="ECO:0000256" key="1">
    <source>
        <dbReference type="SAM" id="MobiDB-lite"/>
    </source>
</evidence>
<reference evidence="2 3" key="1">
    <citation type="submission" date="2015-07" db="EMBL/GenBank/DDBJ databases">
        <title>High-quality genome of monoxenous trypanosomatid Leptomonas pyrrhocoris.</title>
        <authorList>
            <person name="Flegontov P."/>
            <person name="Butenko A."/>
            <person name="Firsov S."/>
            <person name="Vlcek C."/>
            <person name="Logacheva M.D."/>
            <person name="Field M."/>
            <person name="Filatov D."/>
            <person name="Flegontova O."/>
            <person name="Gerasimov E."/>
            <person name="Jackson A.P."/>
            <person name="Kelly S."/>
            <person name="Opperdoes F."/>
            <person name="O'Reilly A."/>
            <person name="Votypka J."/>
            <person name="Yurchenko V."/>
            <person name="Lukes J."/>
        </authorList>
    </citation>
    <scope>NUCLEOTIDE SEQUENCE [LARGE SCALE GENOMIC DNA]</scope>
    <source>
        <strain evidence="2">H10</strain>
    </source>
</reference>
<feature type="region of interest" description="Disordered" evidence="1">
    <location>
        <begin position="249"/>
        <end position="268"/>
    </location>
</feature>
<proteinExistence type="predicted"/>
<dbReference type="RefSeq" id="XP_015660177.1">
    <property type="nucleotide sequence ID" value="XM_015801557.1"/>
</dbReference>
<dbReference type="OMA" id="TESHCAL"/>
<dbReference type="EMBL" id="LGTL01000006">
    <property type="protein sequence ID" value="KPA81736.1"/>
    <property type="molecule type" value="Genomic_DNA"/>
</dbReference>
<protein>
    <submittedName>
        <fullName evidence="2">RNA Interference Factor 4</fullName>
    </submittedName>
</protein>
<dbReference type="EMBL" id="LGTL01000006">
    <property type="protein sequence ID" value="KPA81738.1"/>
    <property type="molecule type" value="Genomic_DNA"/>
</dbReference>
<comment type="caution">
    <text evidence="2">The sequence shown here is derived from an EMBL/GenBank/DDBJ whole genome shotgun (WGS) entry which is preliminary data.</text>
</comment>
<dbReference type="OrthoDB" id="266822at2759"/>
<organism evidence="2 3">
    <name type="scientific">Leptomonas pyrrhocoris</name>
    <name type="common">Firebug parasite</name>
    <dbReference type="NCBI Taxonomy" id="157538"/>
    <lineage>
        <taxon>Eukaryota</taxon>
        <taxon>Discoba</taxon>
        <taxon>Euglenozoa</taxon>
        <taxon>Kinetoplastea</taxon>
        <taxon>Metakinetoplastina</taxon>
        <taxon>Trypanosomatida</taxon>
        <taxon>Trypanosomatidae</taxon>
        <taxon>Leishmaniinae</taxon>
        <taxon>Leptomonas</taxon>
    </lineage>
</organism>
<dbReference type="VEuPathDB" id="TriTrypDB:LpyrH10_06_3990"/>
<dbReference type="Proteomes" id="UP000037923">
    <property type="component" value="Unassembled WGS sequence"/>
</dbReference>